<evidence type="ECO:0000313" key="2">
    <source>
        <dbReference type="Proteomes" id="UP001060085"/>
    </source>
</evidence>
<proteinExistence type="predicted"/>
<protein>
    <submittedName>
        <fullName evidence="1">Uncharacterized protein</fullName>
    </submittedName>
</protein>
<accession>A0ACC0ATN9</accession>
<organism evidence="1 2">
    <name type="scientific">Catharanthus roseus</name>
    <name type="common">Madagascar periwinkle</name>
    <name type="synonym">Vinca rosea</name>
    <dbReference type="NCBI Taxonomy" id="4058"/>
    <lineage>
        <taxon>Eukaryota</taxon>
        <taxon>Viridiplantae</taxon>
        <taxon>Streptophyta</taxon>
        <taxon>Embryophyta</taxon>
        <taxon>Tracheophyta</taxon>
        <taxon>Spermatophyta</taxon>
        <taxon>Magnoliopsida</taxon>
        <taxon>eudicotyledons</taxon>
        <taxon>Gunneridae</taxon>
        <taxon>Pentapetalae</taxon>
        <taxon>asterids</taxon>
        <taxon>lamiids</taxon>
        <taxon>Gentianales</taxon>
        <taxon>Apocynaceae</taxon>
        <taxon>Rauvolfioideae</taxon>
        <taxon>Vinceae</taxon>
        <taxon>Catharanthinae</taxon>
        <taxon>Catharanthus</taxon>
    </lineage>
</organism>
<reference evidence="2" key="1">
    <citation type="journal article" date="2023" name="Nat. Plants">
        <title>Single-cell RNA sequencing provides a high-resolution roadmap for understanding the multicellular compartmentation of specialized metabolism.</title>
        <authorList>
            <person name="Sun S."/>
            <person name="Shen X."/>
            <person name="Li Y."/>
            <person name="Li Y."/>
            <person name="Wang S."/>
            <person name="Li R."/>
            <person name="Zhang H."/>
            <person name="Shen G."/>
            <person name="Guo B."/>
            <person name="Wei J."/>
            <person name="Xu J."/>
            <person name="St-Pierre B."/>
            <person name="Chen S."/>
            <person name="Sun C."/>
        </authorList>
    </citation>
    <scope>NUCLEOTIDE SEQUENCE [LARGE SCALE GENOMIC DNA]</scope>
</reference>
<keyword evidence="2" id="KW-1185">Reference proteome</keyword>
<dbReference type="EMBL" id="CM044705">
    <property type="protein sequence ID" value="KAI5664091.1"/>
    <property type="molecule type" value="Genomic_DNA"/>
</dbReference>
<dbReference type="Proteomes" id="UP001060085">
    <property type="component" value="Linkage Group LG05"/>
</dbReference>
<gene>
    <name evidence="1" type="ORF">M9H77_23414</name>
</gene>
<sequence>MIVHIMEALKSRDGEFEAQEKHPQLFTIWHPTTSGKVTPTVTGRFLLGNPWKLATYRTRIRREVTNSNMSFRSEVSITIMPSRNEVSVPMVASTISIDSIATTVMEIMHIPCKFGLMILLFALCFHPFPDGVDQLYFI</sequence>
<comment type="caution">
    <text evidence="1">The sequence shown here is derived from an EMBL/GenBank/DDBJ whole genome shotgun (WGS) entry which is preliminary data.</text>
</comment>
<name>A0ACC0ATN9_CATRO</name>
<evidence type="ECO:0000313" key="1">
    <source>
        <dbReference type="EMBL" id="KAI5664091.1"/>
    </source>
</evidence>